<keyword evidence="19" id="KW-1185">Reference proteome</keyword>
<sequence length="626" mass="69881">MTSGNRFSFDTSWGTQHGDDGTVFRLWAPGAGHVDLVVGRQGGENDFLAMEKDAAGWWRITTDQVAVGRGYGFRVDGGMVVPDPAARAQMGDVHGLSKLVDPRSYAWKTADWAGRPWEEVVFYELHTGTFTEAGTFEAMIERLDYLRDLGITAVELMPVAQFGGRRGWGYDGVLLYCPHEVYGGVDGLKRLVDAAHERGLMVFLDVVYNHFGPDGNYIGSYAPEFFHEEIHTPWGAAIAYDEAPVREFMIDNALYWLEEYRIDGLRLDAIDSIKDTTDTPLVKELATRVRAAFPDRHVHLTTEDDRNITWHVARDEAGQPTLVSGEWNDDFHHCAHVIATHEYDNYYADYVGHSVEQMAKCLATGFVFQGEYSEHRGREVGENSAHLPPTAFVNFVQNHDQIGNRAFGDRLTDLGSRRAVECLQAILLLSPQIPLMFMGEEFGDTHPFSFFTDFDGELGTAVREGRRNEFAKFGAFQDEEARQLIPDPNEESTFHNSRVDWTMPERPTYRRRLELTRQLLAKRQSAIVPLLKGIGGNGGTWFASDASKAFVVAWELAGGTVLHLFANLDDEPWPIPDTVAKSDLTCGTLVHAYPKGADEHLTSGILPGTSVVFRLESQNLIAGPVS</sequence>
<proteinExistence type="inferred from homology"/>
<evidence type="ECO:0000256" key="5">
    <source>
        <dbReference type="ARBA" id="ARBA00015938"/>
    </source>
</evidence>
<dbReference type="InterPro" id="IPR044901">
    <property type="entry name" value="Trehalose_TreZ_E-set_sf"/>
</dbReference>
<gene>
    <name evidence="18" type="ORF">SI859A1_02996</name>
</gene>
<dbReference type="NCBIfam" id="TIGR02402">
    <property type="entry name" value="trehalose_TreZ"/>
    <property type="match status" value="1"/>
</dbReference>
<dbReference type="AlphaFoldDB" id="Q1YG32"/>
<dbReference type="SUPFAM" id="SSF51445">
    <property type="entry name" value="(Trans)glycosidases"/>
    <property type="match status" value="1"/>
</dbReference>
<keyword evidence="6" id="KW-0963">Cytoplasm</keyword>
<dbReference type="InterPro" id="IPR006047">
    <property type="entry name" value="GH13_cat_dom"/>
</dbReference>
<evidence type="ECO:0000256" key="1">
    <source>
        <dbReference type="ARBA" id="ARBA00004496"/>
    </source>
</evidence>
<comment type="similarity">
    <text evidence="3 14">Belongs to the glycosyl hydrolase 13 family.</text>
</comment>
<keyword evidence="9 14" id="KW-0326">Glycosidase</keyword>
<dbReference type="Gene3D" id="1.10.10.760">
    <property type="entry name" value="E-set domains of sugar-utilizing enzymes"/>
    <property type="match status" value="1"/>
</dbReference>
<feature type="active site" description="Proton donor" evidence="15">
    <location>
        <position position="303"/>
    </location>
</feature>
<dbReference type="PIRSF" id="PIRSF006337">
    <property type="entry name" value="Trehalose_TreZ"/>
    <property type="match status" value="1"/>
</dbReference>
<feature type="domain" description="Glycosyl hydrolase family 13 catalytic" evidence="17">
    <location>
        <begin position="99"/>
        <end position="467"/>
    </location>
</feature>
<dbReference type="InterPro" id="IPR013783">
    <property type="entry name" value="Ig-like_fold"/>
</dbReference>
<dbReference type="CDD" id="cd11325">
    <property type="entry name" value="AmyAc_GTHase"/>
    <property type="match status" value="1"/>
</dbReference>
<evidence type="ECO:0000259" key="17">
    <source>
        <dbReference type="SMART" id="SM00642"/>
    </source>
</evidence>
<evidence type="ECO:0000256" key="7">
    <source>
        <dbReference type="ARBA" id="ARBA00022801"/>
    </source>
</evidence>
<dbReference type="GO" id="GO:0005737">
    <property type="term" value="C:cytoplasm"/>
    <property type="evidence" value="ECO:0007669"/>
    <property type="project" value="UniProtKB-SubCell"/>
</dbReference>
<evidence type="ECO:0000256" key="13">
    <source>
        <dbReference type="NCBIfam" id="TIGR02402"/>
    </source>
</evidence>
<feature type="active site" description="Nucleophile" evidence="15">
    <location>
        <position position="268"/>
    </location>
</feature>
<dbReference type="Proteomes" id="UP000000321">
    <property type="component" value="Unassembled WGS sequence"/>
</dbReference>
<evidence type="ECO:0000256" key="11">
    <source>
        <dbReference type="ARBA" id="ARBA00033284"/>
    </source>
</evidence>
<evidence type="ECO:0000256" key="12">
    <source>
        <dbReference type="ARBA" id="ARBA00034013"/>
    </source>
</evidence>
<evidence type="ECO:0000256" key="3">
    <source>
        <dbReference type="ARBA" id="ARBA00008061"/>
    </source>
</evidence>
<accession>Q1YG32</accession>
<comment type="caution">
    <text evidence="18">The sequence shown here is derived from an EMBL/GenBank/DDBJ whole genome shotgun (WGS) entry which is preliminary data.</text>
</comment>
<organism evidence="18 19">
    <name type="scientific">Aurantimonas manganoxydans (strain ATCC BAA-1229 / DSM 21871 / SI85-9A1)</name>
    <dbReference type="NCBI Taxonomy" id="287752"/>
    <lineage>
        <taxon>Bacteria</taxon>
        <taxon>Pseudomonadati</taxon>
        <taxon>Pseudomonadota</taxon>
        <taxon>Alphaproteobacteria</taxon>
        <taxon>Hyphomicrobiales</taxon>
        <taxon>Aurantimonadaceae</taxon>
        <taxon>Aurantimonas</taxon>
    </lineage>
</organism>
<evidence type="ECO:0000256" key="15">
    <source>
        <dbReference type="PIRSR" id="PIRSR006337-1"/>
    </source>
</evidence>
<comment type="subcellular location">
    <subcellularLocation>
        <location evidence="1 15">Cytoplasm</location>
    </subcellularLocation>
</comment>
<dbReference type="InterPro" id="IPR004193">
    <property type="entry name" value="Glyco_hydro_13_N"/>
</dbReference>
<name>Q1YG32_AURMS</name>
<evidence type="ECO:0000256" key="9">
    <source>
        <dbReference type="ARBA" id="ARBA00023295"/>
    </source>
</evidence>
<dbReference type="PANTHER" id="PTHR43651">
    <property type="entry name" value="1,4-ALPHA-GLUCAN-BRANCHING ENZYME"/>
    <property type="match status" value="1"/>
</dbReference>
<evidence type="ECO:0000313" key="19">
    <source>
        <dbReference type="Proteomes" id="UP000000321"/>
    </source>
</evidence>
<dbReference type="EMBL" id="AAPJ01000005">
    <property type="protein sequence ID" value="EAS49393.1"/>
    <property type="molecule type" value="Genomic_DNA"/>
</dbReference>
<dbReference type="UniPathway" id="UPA00299"/>
<dbReference type="Pfam" id="PF00128">
    <property type="entry name" value="Alpha-amylase"/>
    <property type="match status" value="2"/>
</dbReference>
<dbReference type="HOGENOM" id="CLU_020726_0_0_5"/>
<evidence type="ECO:0000256" key="4">
    <source>
        <dbReference type="ARBA" id="ARBA00012268"/>
    </source>
</evidence>
<dbReference type="InterPro" id="IPR017853">
    <property type="entry name" value="GH"/>
</dbReference>
<dbReference type="InterPro" id="IPR014756">
    <property type="entry name" value="Ig_E-set"/>
</dbReference>
<dbReference type="InterPro" id="IPR012768">
    <property type="entry name" value="Trehalose_TreZ"/>
</dbReference>
<evidence type="ECO:0000256" key="2">
    <source>
        <dbReference type="ARBA" id="ARBA00005199"/>
    </source>
</evidence>
<keyword evidence="8" id="KW-0119">Carbohydrate metabolism</keyword>
<dbReference type="CDD" id="cd02853">
    <property type="entry name" value="E_set_MTHase_like_N"/>
    <property type="match status" value="1"/>
</dbReference>
<dbReference type="BioCyc" id="AURANTIMONAS:SI859A1_02996-MONOMER"/>
<dbReference type="EC" id="3.2.1.141" evidence="4 13"/>
<comment type="catalytic activity">
    <reaction evidence="12 14">
        <text>hydrolysis of (1-&gt;4)-alpha-D-glucosidic linkage in 4-alpha-D-[(1-&gt;4)-alpha-D-glucanosyl]n trehalose to yield trehalose and (1-&gt;4)-alpha-D-glucan.</text>
        <dbReference type="EC" id="3.2.1.141"/>
    </reaction>
</comment>
<comment type="pathway">
    <text evidence="2 14">Glycan biosynthesis; trehalose biosynthesis.</text>
</comment>
<dbReference type="Gene3D" id="3.20.20.80">
    <property type="entry name" value="Glycosidases"/>
    <property type="match status" value="1"/>
</dbReference>
<keyword evidence="7 14" id="KW-0378">Hydrolase</keyword>
<evidence type="ECO:0000256" key="14">
    <source>
        <dbReference type="PIRNR" id="PIRNR006337"/>
    </source>
</evidence>
<dbReference type="SUPFAM" id="SSF81296">
    <property type="entry name" value="E set domains"/>
    <property type="match status" value="1"/>
</dbReference>
<dbReference type="RefSeq" id="WP_009210813.1">
    <property type="nucleotide sequence ID" value="NZ_BBWP01000010.1"/>
</dbReference>
<dbReference type="GO" id="GO:0033942">
    <property type="term" value="F:4-alpha-D-(1-&gt;4)-alpha-D-glucanotrehalose trehalohydrolase activity"/>
    <property type="evidence" value="ECO:0007669"/>
    <property type="project" value="UniProtKB-EC"/>
</dbReference>
<evidence type="ECO:0000256" key="6">
    <source>
        <dbReference type="ARBA" id="ARBA00022490"/>
    </source>
</evidence>
<dbReference type="Gene3D" id="2.60.40.10">
    <property type="entry name" value="Immunoglobulins"/>
    <property type="match status" value="1"/>
</dbReference>
<evidence type="ECO:0000256" key="8">
    <source>
        <dbReference type="ARBA" id="ARBA00023277"/>
    </source>
</evidence>
<evidence type="ECO:0000256" key="10">
    <source>
        <dbReference type="ARBA" id="ARBA00032057"/>
    </source>
</evidence>
<evidence type="ECO:0000313" key="18">
    <source>
        <dbReference type="EMBL" id="EAS49393.1"/>
    </source>
</evidence>
<feature type="site" description="Transition state stabilizer" evidence="16">
    <location>
        <position position="400"/>
    </location>
</feature>
<reference evidence="18 19" key="1">
    <citation type="journal article" date="2008" name="Appl. Environ. Microbiol.">
        <title>Genomic insights into Mn(II) oxidation by the marine alphaproteobacterium Aurantimonas sp. strain SI85-9A1.</title>
        <authorList>
            <person name="Dick G.J."/>
            <person name="Podell S."/>
            <person name="Johnson H.A."/>
            <person name="Rivera-Espinoza Y."/>
            <person name="Bernier-Latmani R."/>
            <person name="McCarthy J.K."/>
            <person name="Torpey J.W."/>
            <person name="Clement B.G."/>
            <person name="Gaasterland T."/>
            <person name="Tebo B.M."/>
        </authorList>
    </citation>
    <scope>NUCLEOTIDE SEQUENCE [LARGE SCALE GENOMIC DNA]</scope>
    <source>
        <strain evidence="18 19">SI85-9A1</strain>
    </source>
</reference>
<dbReference type="OrthoDB" id="9800174at2"/>
<evidence type="ECO:0000256" key="16">
    <source>
        <dbReference type="PIRSR" id="PIRSR006337-3"/>
    </source>
</evidence>
<dbReference type="Pfam" id="PF02922">
    <property type="entry name" value="CBM_48"/>
    <property type="match status" value="1"/>
</dbReference>
<dbReference type="SMART" id="SM00642">
    <property type="entry name" value="Aamy"/>
    <property type="match status" value="1"/>
</dbReference>
<dbReference type="PANTHER" id="PTHR43651:SF11">
    <property type="entry name" value="MALTO-OLIGOSYLTREHALOSE TREHALOHYDROLASE"/>
    <property type="match status" value="1"/>
</dbReference>
<protein>
    <recommendedName>
        <fullName evidence="5 13">Malto-oligosyltrehalose trehalohydrolase</fullName>
        <shortName evidence="14">MTHase</shortName>
        <ecNumber evidence="4 13">3.2.1.141</ecNumber>
    </recommendedName>
    <alternativeName>
        <fullName evidence="11 14">4-alpha-D-((1-&gt;4)-alpha-D-glucano)trehalose trehalohydrolase</fullName>
    </alternativeName>
    <alternativeName>
        <fullName evidence="10 14">Maltooligosyl trehalose trehalohydrolase</fullName>
    </alternativeName>
</protein>
<dbReference type="GO" id="GO:0005992">
    <property type="term" value="P:trehalose biosynthetic process"/>
    <property type="evidence" value="ECO:0007669"/>
    <property type="project" value="UniProtKB-UniRule"/>
</dbReference>